<reference evidence="3" key="3">
    <citation type="submission" date="2025-08" db="UniProtKB">
        <authorList>
            <consortium name="Ensembl"/>
        </authorList>
    </citation>
    <scope>IDENTIFICATION</scope>
</reference>
<feature type="coiled-coil region" evidence="1">
    <location>
        <begin position="217"/>
        <end position="244"/>
    </location>
</feature>
<feature type="compositionally biased region" description="Basic and acidic residues" evidence="2">
    <location>
        <begin position="1"/>
        <end position="10"/>
    </location>
</feature>
<dbReference type="GeneTree" id="ENSGT00940000166823"/>
<name>A0A3P8ZMI8_ESOLU</name>
<dbReference type="GO" id="GO:2000146">
    <property type="term" value="P:negative regulation of cell motility"/>
    <property type="evidence" value="ECO:0007669"/>
    <property type="project" value="TreeGrafter"/>
</dbReference>
<evidence type="ECO:0000313" key="3">
    <source>
        <dbReference type="Ensembl" id="ENSELUP00000029951.2"/>
    </source>
</evidence>
<reference evidence="4" key="1">
    <citation type="journal article" date="2014" name="PLoS ONE">
        <title>The genome and linkage map of the northern pike (Esox lucius): conserved synteny revealed between the salmonid sister group and the Neoteleostei.</title>
        <authorList>
            <person name="Rondeau E.B."/>
            <person name="Minkley D.R."/>
            <person name="Leong J.S."/>
            <person name="Messmer A.M."/>
            <person name="Jantzen J.R."/>
            <person name="von Schalburg K.R."/>
            <person name="Lemon C."/>
            <person name="Bird N.H."/>
            <person name="Koop B.F."/>
        </authorList>
    </citation>
    <scope>NUCLEOTIDE SEQUENCE</scope>
</reference>
<dbReference type="AlphaFoldDB" id="A0A3P8ZMI8"/>
<dbReference type="RefSeq" id="XP_010894343.2">
    <property type="nucleotide sequence ID" value="XM_010896041.3"/>
</dbReference>
<dbReference type="RefSeq" id="XP_010894344.2">
    <property type="nucleotide sequence ID" value="XM_010896042.3"/>
</dbReference>
<accession>A0A3P8ZMI8</accession>
<evidence type="ECO:0000313" key="4">
    <source>
        <dbReference type="Proteomes" id="UP000265140"/>
    </source>
</evidence>
<dbReference type="PANTHER" id="PTHR28616:SF1">
    <property type="entry name" value="COILED-COIL DOMAIN-CONTAINING PROTEIN 125"/>
    <property type="match status" value="1"/>
</dbReference>
<feature type="region of interest" description="Disordered" evidence="2">
    <location>
        <begin position="479"/>
        <end position="512"/>
    </location>
</feature>
<sequence length="512" mass="58187">MQGDNRELVRGPEVSQSKGRPGDDDMTEGDLGDGMVNRPDHCISKKLQSRTGSRGHAKELLPGTGILKQGSEVGDAAFSWTSCRGMYTAFRQELEEEQTLPRWRVRKTESLNDLSNEELKERLQEMTEEAELLRCELEVTSRHLEGKHEALKILQGQAILKRATSHTHILLQKSEERTKALEKEVNALQWEITYNQMQFKNFELSWEQKYSRVCSENKGLSDSLEDRVREVQELRAENAAVSQQCLELLAMLNVREQRVFQGTKPPSGQGRARDQRTVLELAVLGACQCPNVKEACQCARTAAASRKQVLQLKLELEDYSRSREEAMLMADAFRIAFEQQLKRRSDHFLLLAESDRHKSRPHRPEGQNKTSLSVAQRLRGLLPSGTDITDDPTETVHKLLELLSDKEEALAHQRKVSFMLARNTEELEKRLQTDYFTRQTKNPSTPHCSLDTDKCKYNHAETSCCSTNHVLEMAGDNQYHHGTSLESPELPLSEVQDAKTEDNGPQIQVLSP</sequence>
<dbReference type="STRING" id="8010.ENSELUP00000029951"/>
<organism evidence="3 4">
    <name type="scientific">Esox lucius</name>
    <name type="common">Northern pike</name>
    <dbReference type="NCBI Taxonomy" id="8010"/>
    <lineage>
        <taxon>Eukaryota</taxon>
        <taxon>Metazoa</taxon>
        <taxon>Chordata</taxon>
        <taxon>Craniata</taxon>
        <taxon>Vertebrata</taxon>
        <taxon>Euteleostomi</taxon>
        <taxon>Actinopterygii</taxon>
        <taxon>Neopterygii</taxon>
        <taxon>Teleostei</taxon>
        <taxon>Protacanthopterygii</taxon>
        <taxon>Esociformes</taxon>
        <taxon>Esocidae</taxon>
        <taxon>Esox</taxon>
    </lineage>
</organism>
<evidence type="ECO:0000256" key="1">
    <source>
        <dbReference type="SAM" id="Coils"/>
    </source>
</evidence>
<proteinExistence type="predicted"/>
<evidence type="ECO:0000256" key="2">
    <source>
        <dbReference type="SAM" id="MobiDB-lite"/>
    </source>
</evidence>
<dbReference type="OMA" id="MLQKTME"/>
<dbReference type="InterPro" id="IPR034608">
    <property type="entry name" value="CCDC125"/>
</dbReference>
<protein>
    <recommendedName>
        <fullName evidence="5">Coiled-coil domain containing 125</fullName>
    </recommendedName>
</protein>
<reference evidence="3" key="2">
    <citation type="submission" date="2020-02" db="EMBL/GenBank/DDBJ databases">
        <title>Esox lucius (northern pike) genome, fEsoLuc1, primary haplotype.</title>
        <authorList>
            <person name="Myers G."/>
            <person name="Karagic N."/>
            <person name="Meyer A."/>
            <person name="Pippel M."/>
            <person name="Reichard M."/>
            <person name="Winkler S."/>
            <person name="Tracey A."/>
            <person name="Sims Y."/>
            <person name="Howe K."/>
            <person name="Rhie A."/>
            <person name="Formenti G."/>
            <person name="Durbin R."/>
            <person name="Fedrigo O."/>
            <person name="Jarvis E.D."/>
        </authorList>
    </citation>
    <scope>NUCLEOTIDE SEQUENCE [LARGE SCALE GENOMIC DNA]</scope>
</reference>
<dbReference type="PANTHER" id="PTHR28616">
    <property type="entry name" value="COILED-COIL DOMAIN-CONTAINING PROTEIN 125"/>
    <property type="match status" value="1"/>
</dbReference>
<feature type="coiled-coil region" evidence="1">
    <location>
        <begin position="116"/>
        <end position="143"/>
    </location>
</feature>
<feature type="region of interest" description="Disordered" evidence="2">
    <location>
        <begin position="1"/>
        <end position="40"/>
    </location>
</feature>
<dbReference type="Bgee" id="ENSELUG00000000242">
    <property type="expression patterns" value="Expressed in stomach and 11 other cell types or tissues"/>
</dbReference>
<dbReference type="GeneID" id="105025398"/>
<dbReference type="OrthoDB" id="9939852at2759"/>
<dbReference type="Proteomes" id="UP000265140">
    <property type="component" value="Chromosome 13"/>
</dbReference>
<dbReference type="InParanoid" id="A0A3P8ZMI8"/>
<dbReference type="GO" id="GO:0005737">
    <property type="term" value="C:cytoplasm"/>
    <property type="evidence" value="ECO:0007669"/>
    <property type="project" value="TreeGrafter"/>
</dbReference>
<feature type="compositionally biased region" description="Polar residues" evidence="2">
    <location>
        <begin position="503"/>
        <end position="512"/>
    </location>
</feature>
<keyword evidence="4" id="KW-1185">Reference proteome</keyword>
<keyword evidence="1" id="KW-0175">Coiled coil</keyword>
<dbReference type="GO" id="GO:0035024">
    <property type="term" value="P:negative regulation of Rho protein signal transduction"/>
    <property type="evidence" value="ECO:0007669"/>
    <property type="project" value="TreeGrafter"/>
</dbReference>
<dbReference type="FunCoup" id="A0A3P8ZMI8">
    <property type="interactions" value="348"/>
</dbReference>
<reference evidence="3" key="4">
    <citation type="submission" date="2025-09" db="UniProtKB">
        <authorList>
            <consortium name="Ensembl"/>
        </authorList>
    </citation>
    <scope>IDENTIFICATION</scope>
</reference>
<dbReference type="Ensembl" id="ENSELUT00000009565.3">
    <property type="protein sequence ID" value="ENSELUP00000029951.2"/>
    <property type="gene ID" value="ENSELUG00000000242.3"/>
</dbReference>
<evidence type="ECO:0008006" key="5">
    <source>
        <dbReference type="Google" id="ProtNLM"/>
    </source>
</evidence>
<gene>
    <name evidence="3" type="primary">CCDC125</name>
</gene>